<proteinExistence type="predicted"/>
<feature type="domain" description="Nucleoside transporter/FeoB GTPase Gate" evidence="3">
    <location>
        <begin position="92"/>
        <end position="183"/>
    </location>
</feature>
<dbReference type="PANTHER" id="PTHR10590">
    <property type="entry name" value="SODIUM/NUCLEOSIDE COTRANSPORTER"/>
    <property type="match status" value="1"/>
</dbReference>
<evidence type="ECO:0000313" key="5">
    <source>
        <dbReference type="Proteomes" id="UP000003798"/>
    </source>
</evidence>
<evidence type="ECO:0000256" key="1">
    <source>
        <dbReference type="SAM" id="Phobius"/>
    </source>
</evidence>
<feature type="transmembrane region" description="Helical" evidence="1">
    <location>
        <begin position="33"/>
        <end position="51"/>
    </location>
</feature>
<organism evidence="4 5">
    <name type="scientific">Haemophilus influenzae R3021</name>
    <dbReference type="NCBI Taxonomy" id="375432"/>
    <lineage>
        <taxon>Bacteria</taxon>
        <taxon>Pseudomonadati</taxon>
        <taxon>Pseudomonadota</taxon>
        <taxon>Gammaproteobacteria</taxon>
        <taxon>Pasteurellales</taxon>
        <taxon>Pasteurellaceae</taxon>
        <taxon>Haemophilus</taxon>
    </lineage>
</organism>
<dbReference type="InterPro" id="IPR008276">
    <property type="entry name" value="C_nuclsd_transpt"/>
</dbReference>
<reference evidence="4 5" key="1">
    <citation type="journal article" date="2007" name="Genome Biol.">
        <title>Characterization and modeling of the Haemophilus influenzae core and supragenomes based on the complete genomic sequences of Rd and 12 clinical nontypeable strains.</title>
        <authorList>
            <person name="Hogg J.S."/>
            <person name="Hu F.Z."/>
            <person name="Janto B."/>
            <person name="Boissy R."/>
            <person name="Hayes J."/>
            <person name="Keefe R."/>
            <person name="Post J.C."/>
            <person name="Ehrlich G.D."/>
        </authorList>
    </citation>
    <scope>NUCLEOTIDE SEQUENCE [LARGE SCALE GENOMIC DNA]</scope>
    <source>
        <strain evidence="4 5">R3021</strain>
    </source>
</reference>
<dbReference type="InterPro" id="IPR002668">
    <property type="entry name" value="CNT_N_dom"/>
</dbReference>
<name>A4N2G2_HAEIF</name>
<keyword evidence="1" id="KW-1133">Transmembrane helix</keyword>
<feature type="transmembrane region" description="Helical" evidence="1">
    <location>
        <begin position="167"/>
        <end position="188"/>
    </location>
</feature>
<dbReference type="EMBL" id="AAZE01000002">
    <property type="protein sequence ID" value="EDJ91489.1"/>
    <property type="molecule type" value="Genomic_DNA"/>
</dbReference>
<accession>A4N2G2</accession>
<dbReference type="Pfam" id="PF01773">
    <property type="entry name" value="Nucleos_tra2_N"/>
    <property type="match status" value="1"/>
</dbReference>
<dbReference type="AlphaFoldDB" id="A4N2G2"/>
<dbReference type="GO" id="GO:0015293">
    <property type="term" value="F:symporter activity"/>
    <property type="evidence" value="ECO:0007669"/>
    <property type="project" value="TreeGrafter"/>
</dbReference>
<dbReference type="Pfam" id="PF07670">
    <property type="entry name" value="Gate"/>
    <property type="match status" value="1"/>
</dbReference>
<protein>
    <submittedName>
        <fullName evidence="4">Uncharacterized protein</fullName>
    </submittedName>
</protein>
<keyword evidence="1" id="KW-0472">Membrane</keyword>
<dbReference type="InterPro" id="IPR011642">
    <property type="entry name" value="Gate_dom"/>
</dbReference>
<feature type="domain" description="Concentrative nucleoside transporter N-terminal" evidence="2">
    <location>
        <begin position="8"/>
        <end position="81"/>
    </location>
</feature>
<dbReference type="GO" id="GO:0005886">
    <property type="term" value="C:plasma membrane"/>
    <property type="evidence" value="ECO:0007669"/>
    <property type="project" value="TreeGrafter"/>
</dbReference>
<keyword evidence="1" id="KW-0812">Transmembrane</keyword>
<evidence type="ECO:0000259" key="3">
    <source>
        <dbReference type="Pfam" id="PF07670"/>
    </source>
</evidence>
<feature type="transmembrane region" description="Helical" evidence="1">
    <location>
        <begin position="89"/>
        <end position="112"/>
    </location>
</feature>
<dbReference type="PANTHER" id="PTHR10590:SF4">
    <property type="entry name" value="SOLUTE CARRIER FAMILY 28 MEMBER 3"/>
    <property type="match status" value="1"/>
</dbReference>
<dbReference type="GO" id="GO:0005337">
    <property type="term" value="F:nucleoside transmembrane transporter activity"/>
    <property type="evidence" value="ECO:0007669"/>
    <property type="project" value="InterPro"/>
</dbReference>
<dbReference type="Proteomes" id="UP000003798">
    <property type="component" value="Unassembled WGS sequence"/>
</dbReference>
<sequence length="218" mass="23572">MDAFISILGIFVLLGITYLLSNNRKAIRVRTVFGALVIQIAIGAFILYVPIGRDALLGMSNAVSKVIAYANEGISFVFGKLASGESVGFIFAIKVLPVIVFFSALISLLYYIGVMQWVIKLIGGGLQKVLGTSKAESMSAAANIFVGQTEAPLVVKPYISKMTESELFAIMCGGLASISGSVFSWIRWIRCTFNLPNRSLFYGCTSGFIIRKNIISTN</sequence>
<gene>
    <name evidence="4" type="ORF">CGSHi22421_06957</name>
</gene>
<feature type="transmembrane region" description="Helical" evidence="1">
    <location>
        <begin position="6"/>
        <end position="21"/>
    </location>
</feature>
<evidence type="ECO:0000313" key="4">
    <source>
        <dbReference type="EMBL" id="EDJ91489.1"/>
    </source>
</evidence>
<evidence type="ECO:0000259" key="2">
    <source>
        <dbReference type="Pfam" id="PF01773"/>
    </source>
</evidence>